<feature type="compositionally biased region" description="Polar residues" evidence="6">
    <location>
        <begin position="203"/>
        <end position="213"/>
    </location>
</feature>
<evidence type="ECO:0000256" key="6">
    <source>
        <dbReference type="SAM" id="MobiDB-lite"/>
    </source>
</evidence>
<protein>
    <recommendedName>
        <fullName evidence="8">EGF-like domain-containing protein</fullName>
    </recommendedName>
</protein>
<feature type="domain" description="EGF-like" evidence="8">
    <location>
        <begin position="1064"/>
        <end position="1098"/>
    </location>
</feature>
<dbReference type="SMART" id="SM00179">
    <property type="entry name" value="EGF_CA"/>
    <property type="match status" value="1"/>
</dbReference>
<evidence type="ECO:0000256" key="5">
    <source>
        <dbReference type="PROSITE-ProRule" id="PRU00076"/>
    </source>
</evidence>
<feature type="compositionally biased region" description="Basic and acidic residues" evidence="6">
    <location>
        <begin position="546"/>
        <end position="564"/>
    </location>
</feature>
<keyword evidence="1 5" id="KW-0245">EGF-like domain</keyword>
<keyword evidence="7" id="KW-0472">Membrane</keyword>
<feature type="region of interest" description="Disordered" evidence="6">
    <location>
        <begin position="366"/>
        <end position="415"/>
    </location>
</feature>
<feature type="domain" description="EGF-like" evidence="8">
    <location>
        <begin position="1015"/>
        <end position="1054"/>
    </location>
</feature>
<keyword evidence="4 5" id="KW-1015">Disulfide bond</keyword>
<dbReference type="PROSITE" id="PS50026">
    <property type="entry name" value="EGF_3"/>
    <property type="match status" value="2"/>
</dbReference>
<dbReference type="InterPro" id="IPR001881">
    <property type="entry name" value="EGF-like_Ca-bd_dom"/>
</dbReference>
<feature type="region of interest" description="Disordered" evidence="6">
    <location>
        <begin position="260"/>
        <end position="286"/>
    </location>
</feature>
<dbReference type="SUPFAM" id="SSF82671">
    <property type="entry name" value="SEA domain"/>
    <property type="match status" value="1"/>
</dbReference>
<organism evidence="9">
    <name type="scientific">Timema monikensis</name>
    <dbReference type="NCBI Taxonomy" id="170555"/>
    <lineage>
        <taxon>Eukaryota</taxon>
        <taxon>Metazoa</taxon>
        <taxon>Ecdysozoa</taxon>
        <taxon>Arthropoda</taxon>
        <taxon>Hexapoda</taxon>
        <taxon>Insecta</taxon>
        <taxon>Pterygota</taxon>
        <taxon>Neoptera</taxon>
        <taxon>Polyneoptera</taxon>
        <taxon>Phasmatodea</taxon>
        <taxon>Timematodea</taxon>
        <taxon>Timematoidea</taxon>
        <taxon>Timematidae</taxon>
        <taxon>Timema</taxon>
    </lineage>
</organism>
<keyword evidence="7" id="KW-0812">Transmembrane</keyword>
<dbReference type="GO" id="GO:0005509">
    <property type="term" value="F:calcium ion binding"/>
    <property type="evidence" value="ECO:0007669"/>
    <property type="project" value="InterPro"/>
</dbReference>
<feature type="compositionally biased region" description="Polar residues" evidence="6">
    <location>
        <begin position="628"/>
        <end position="644"/>
    </location>
</feature>
<reference evidence="9" key="1">
    <citation type="submission" date="2020-11" db="EMBL/GenBank/DDBJ databases">
        <authorList>
            <person name="Tran Van P."/>
        </authorList>
    </citation>
    <scope>NUCLEOTIDE SEQUENCE</scope>
</reference>
<dbReference type="SMART" id="SM00181">
    <property type="entry name" value="EGF"/>
    <property type="match status" value="1"/>
</dbReference>
<keyword evidence="7" id="KW-1133">Transmembrane helix</keyword>
<dbReference type="InterPro" id="IPR018097">
    <property type="entry name" value="EGF_Ca-bd_CS"/>
</dbReference>
<dbReference type="InterPro" id="IPR000742">
    <property type="entry name" value="EGF"/>
</dbReference>
<evidence type="ECO:0000256" key="2">
    <source>
        <dbReference type="ARBA" id="ARBA00022729"/>
    </source>
</evidence>
<dbReference type="CDD" id="cd00054">
    <property type="entry name" value="EGF_CA"/>
    <property type="match status" value="1"/>
</dbReference>
<sequence length="1328" mass="144048">MRSPKRVTIIITAHVIDNMDRSKATSPPRGVVDETTSPDDVIMSGESFAQHTQTHNFTSEGESPVIQSSVVPSRLQRETLDSEEDDNPSTRRMIRAIDSASANTQILDNSVVSSQDIKENILESSDRPADDRLETNEVDDVGREEDYYKRIHPTKTIVAVQGKDTEQVLTTSIDRPGSGEGDGAPRGRSLSLTGPETGKDTVAATNVSASRVEQATERPVLPSESFRSHHDQRKTNPDIQDIITGIVKLLNGNVKVQTNPSLPPGVGGRPLRPLSTRINNRGPPRITDLPALPPDFNSPMVPPHPAVVPMPPPPPPPLQTTRVPPPYPFDLPPGIVPLPPQPTQGNSPSSHPFMTGVPLPEQMVPVNPGGFGNRPMGGQNFGGRPARPRPTRPRPTGQHQNPNRRPLPGQPIGPDMSVSKPGIMKKPTVDDLKETTSFFDENEYGSVMSTNNRNNMTEIGDLSTELRPPSSDQVSLYEEEEEVEEINEQPVMDTTTTTTTTTQSPPTTTTTTTTTTEKIPTTTEDAESNFKEDEVTTTNEQTISSDPEKEKKPPVMEPEKSDEAPKIIATLTSSASTVTEATKATLPEEIETLSEEPILLEPSTGVGVAVPVLESSMMEVATSEVTAGVSSMDTQSSTAVSTPPITKVPIRGTTPDTQHTQLKPTIGGEDGFPYYPYRPRPGIVLDDTEYKPGVGLNRPIITAPSGGYPGEAFDITVSAIQGPGGNTGQPFVYPVEIEGVKLSDSDNGEISVITAPKEGQHFVSIDGKRTYFNLFGSSTEEGLVTPSKVQHAAGMKNPPPSAIGTGFAVAQPVLPATPPVHIPSAPPRRRPSHPPVRIDTCIVGDDSTCDAAQNEMCRTEVGVSSCHCRPSYSRRKHREPCRRVVSILMSLRVDRLYDRKLVWDNNLLDSESEQYQQLSWEAGRAVDSAMSMTPYSDDFLGVKVNSVYTNAAGPGGSVFVNITLQLEESGETLRPAIRHDIQRHLLGVIHRRNNNIGNSALWVDSPPGSVSNLQDLDECSNKELHDCHEQATCNNVFGSFRCTCSDGYRDPWAGNPHRSGRQCDTCPPEHCNSRGECRYEDGHQVCHCVGNFYGSQCEVDGEVLGVAVGASVAAVVIIVLTLVCLCMWSRRWSREQKTTAGMGSPVFGYMATVGSTVKTPGVGAPPYQVSLEDRLRWAQIADVMAQANHYAQPEPISAPTRPSSAVFGYPNLNGTLPHLGPPPVPLPRLGLAHHAMNIHGMSTINTHRGRTPDRTVDSTSSEEEDKADLLGRNFHVPRPKSRSSVANQSGIYYDVDYDQGDYGATMKSQQAAIPMSTYAIGRSPYYRQ</sequence>
<feature type="compositionally biased region" description="Polar residues" evidence="6">
    <location>
        <begin position="536"/>
        <end position="545"/>
    </location>
</feature>
<keyword evidence="2" id="KW-0732">Signal</keyword>
<name>A0A7R9HIZ2_9NEOP</name>
<dbReference type="PROSITE" id="PS00022">
    <property type="entry name" value="EGF_1"/>
    <property type="match status" value="1"/>
</dbReference>
<dbReference type="PANTHER" id="PTHR24039">
    <property type="entry name" value="FIBRILLIN-RELATED"/>
    <property type="match status" value="1"/>
</dbReference>
<feature type="region of interest" description="Disordered" evidence="6">
    <location>
        <begin position="171"/>
        <end position="233"/>
    </location>
</feature>
<evidence type="ECO:0000256" key="7">
    <source>
        <dbReference type="SAM" id="Phobius"/>
    </source>
</evidence>
<feature type="disulfide bond" evidence="5">
    <location>
        <begin position="1088"/>
        <end position="1097"/>
    </location>
</feature>
<gene>
    <name evidence="9" type="ORF">TMSB3V08_LOCUS1101</name>
</gene>
<dbReference type="Gene3D" id="2.10.25.10">
    <property type="entry name" value="Laminin"/>
    <property type="match status" value="1"/>
</dbReference>
<proteinExistence type="predicted"/>
<feature type="region of interest" description="Disordered" evidence="6">
    <location>
        <begin position="481"/>
        <end position="564"/>
    </location>
</feature>
<dbReference type="Pfam" id="PF07645">
    <property type="entry name" value="EGF_CA"/>
    <property type="match status" value="1"/>
</dbReference>
<dbReference type="InterPro" id="IPR036364">
    <property type="entry name" value="SEA_dom_sf"/>
</dbReference>
<evidence type="ECO:0000256" key="1">
    <source>
        <dbReference type="ARBA" id="ARBA00022536"/>
    </source>
</evidence>
<dbReference type="FunFam" id="2.10.25.10:FF:000672">
    <property type="entry name" value="Uncharacterized protein, isoform C"/>
    <property type="match status" value="1"/>
</dbReference>
<evidence type="ECO:0000256" key="4">
    <source>
        <dbReference type="ARBA" id="ARBA00023157"/>
    </source>
</evidence>
<dbReference type="InterPro" id="IPR049883">
    <property type="entry name" value="NOTCH1_EGF-like"/>
</dbReference>
<dbReference type="PROSITE" id="PS00010">
    <property type="entry name" value="ASX_HYDROXYL"/>
    <property type="match status" value="1"/>
</dbReference>
<dbReference type="EMBL" id="OB792759">
    <property type="protein sequence ID" value="CAD7424138.1"/>
    <property type="molecule type" value="Genomic_DNA"/>
</dbReference>
<dbReference type="SUPFAM" id="SSF57184">
    <property type="entry name" value="Growth factor receptor domain"/>
    <property type="match status" value="1"/>
</dbReference>
<keyword evidence="3" id="KW-0677">Repeat</keyword>
<feature type="transmembrane region" description="Helical" evidence="7">
    <location>
        <begin position="1103"/>
        <end position="1128"/>
    </location>
</feature>
<feature type="compositionally biased region" description="Low complexity" evidence="6">
    <location>
        <begin position="494"/>
        <end position="523"/>
    </location>
</feature>
<dbReference type="InterPro" id="IPR000152">
    <property type="entry name" value="EGF-type_Asp/Asn_hydroxyl_site"/>
</dbReference>
<dbReference type="PANTHER" id="PTHR24039:SF52">
    <property type="entry name" value="EGF-LIKE DOMAIN-CONTAINING PROTEIN"/>
    <property type="match status" value="1"/>
</dbReference>
<evidence type="ECO:0000259" key="8">
    <source>
        <dbReference type="PROSITE" id="PS50026"/>
    </source>
</evidence>
<comment type="caution">
    <text evidence="5">Lacks conserved residue(s) required for the propagation of feature annotation.</text>
</comment>
<evidence type="ECO:0000313" key="9">
    <source>
        <dbReference type="EMBL" id="CAD7424138.1"/>
    </source>
</evidence>
<dbReference type="PROSITE" id="PS01187">
    <property type="entry name" value="EGF_CA"/>
    <property type="match status" value="1"/>
</dbReference>
<accession>A0A7R9HIZ2</accession>
<evidence type="ECO:0000256" key="3">
    <source>
        <dbReference type="ARBA" id="ARBA00022737"/>
    </source>
</evidence>
<feature type="region of interest" description="Disordered" evidence="6">
    <location>
        <begin position="1243"/>
        <end position="1266"/>
    </location>
</feature>
<feature type="compositionally biased region" description="Polar residues" evidence="6">
    <location>
        <begin position="654"/>
        <end position="663"/>
    </location>
</feature>
<feature type="region of interest" description="Disordered" evidence="6">
    <location>
        <begin position="628"/>
        <end position="673"/>
    </location>
</feature>
<dbReference type="InterPro" id="IPR009030">
    <property type="entry name" value="Growth_fac_rcpt_cys_sf"/>
</dbReference>